<reference evidence="1 2" key="1">
    <citation type="journal article" date="2018" name="Front. Plant Sci.">
        <title>Red Clover (Trifolium pratense) and Zigzag Clover (T. medium) - A Picture of Genomic Similarities and Differences.</title>
        <authorList>
            <person name="Dluhosova J."/>
            <person name="Istvanek J."/>
            <person name="Nedelnik J."/>
            <person name="Repkova J."/>
        </authorList>
    </citation>
    <scope>NUCLEOTIDE SEQUENCE [LARGE SCALE GENOMIC DNA]</scope>
    <source>
        <strain evidence="2">cv. 10/8</strain>
        <tissue evidence="1">Leaf</tissue>
    </source>
</reference>
<comment type="caution">
    <text evidence="1">The sequence shown here is derived from an EMBL/GenBank/DDBJ whole genome shotgun (WGS) entry which is preliminary data.</text>
</comment>
<sequence>QQDAVLKWIRSEPRIMVPERKPEGESWKDDYQYCQDEIRYITEDEPERTYPRE</sequence>
<keyword evidence="2" id="KW-1185">Reference proteome</keyword>
<organism evidence="1 2">
    <name type="scientific">Trifolium medium</name>
    <dbReference type="NCBI Taxonomy" id="97028"/>
    <lineage>
        <taxon>Eukaryota</taxon>
        <taxon>Viridiplantae</taxon>
        <taxon>Streptophyta</taxon>
        <taxon>Embryophyta</taxon>
        <taxon>Tracheophyta</taxon>
        <taxon>Spermatophyta</taxon>
        <taxon>Magnoliopsida</taxon>
        <taxon>eudicotyledons</taxon>
        <taxon>Gunneridae</taxon>
        <taxon>Pentapetalae</taxon>
        <taxon>rosids</taxon>
        <taxon>fabids</taxon>
        <taxon>Fabales</taxon>
        <taxon>Fabaceae</taxon>
        <taxon>Papilionoideae</taxon>
        <taxon>50 kb inversion clade</taxon>
        <taxon>NPAAA clade</taxon>
        <taxon>Hologalegina</taxon>
        <taxon>IRL clade</taxon>
        <taxon>Trifolieae</taxon>
        <taxon>Trifolium</taxon>
    </lineage>
</organism>
<protein>
    <submittedName>
        <fullName evidence="1">Uncharacterized protein</fullName>
    </submittedName>
</protein>
<evidence type="ECO:0000313" key="2">
    <source>
        <dbReference type="Proteomes" id="UP000265520"/>
    </source>
</evidence>
<dbReference type="Proteomes" id="UP000265520">
    <property type="component" value="Unassembled WGS sequence"/>
</dbReference>
<dbReference type="EMBL" id="LXQA010644248">
    <property type="protein sequence ID" value="MCI63823.1"/>
    <property type="molecule type" value="Genomic_DNA"/>
</dbReference>
<dbReference type="AlphaFoldDB" id="A0A392TRL6"/>
<evidence type="ECO:0000313" key="1">
    <source>
        <dbReference type="EMBL" id="MCI63823.1"/>
    </source>
</evidence>
<feature type="non-terminal residue" evidence="1">
    <location>
        <position position="1"/>
    </location>
</feature>
<name>A0A392TRL6_9FABA</name>
<accession>A0A392TRL6</accession>
<proteinExistence type="predicted"/>